<evidence type="ECO:0000256" key="5">
    <source>
        <dbReference type="SAM" id="MobiDB-lite"/>
    </source>
</evidence>
<dbReference type="RefSeq" id="WP_123238204.1">
    <property type="nucleotide sequence ID" value="NZ_RJVP01000008.1"/>
</dbReference>
<dbReference type="Pfam" id="PF00034">
    <property type="entry name" value="Cytochrom_C"/>
    <property type="match status" value="1"/>
</dbReference>
<evidence type="ECO:0000259" key="6">
    <source>
        <dbReference type="PROSITE" id="PS51007"/>
    </source>
</evidence>
<feature type="domain" description="Cytochrome c" evidence="6">
    <location>
        <begin position="89"/>
        <end position="176"/>
    </location>
</feature>
<proteinExistence type="predicted"/>
<organism evidence="7 8">
    <name type="scientific">Pseudomethylobacillus aquaticus</name>
    <dbReference type="NCBI Taxonomy" id="2676064"/>
    <lineage>
        <taxon>Bacteria</taxon>
        <taxon>Pseudomonadati</taxon>
        <taxon>Pseudomonadota</taxon>
        <taxon>Betaproteobacteria</taxon>
        <taxon>Nitrosomonadales</taxon>
        <taxon>Methylophilaceae</taxon>
        <taxon>Pseudomethylobacillus</taxon>
    </lineage>
</organism>
<gene>
    <name evidence="7" type="ORF">ED236_11875</name>
</gene>
<dbReference type="InterPro" id="IPR036909">
    <property type="entry name" value="Cyt_c-like_dom_sf"/>
</dbReference>
<sequence length="186" mass="19643">MQTTRTLISVLLITMLAACGDKDASGSAGTASSEKKADAGSSSGQCALVSTKDGSPLPIKAVDTDTPEAKEFLATCINPYTKLYAADAEMAKAGKKKFGYYSCTQCHGPNGDGQVAVAITDARWQYAKHTTDKGMFETIAGGSNGGMFAWHQQVSGPEYVPTDDILKIIAFLRTQYKGGGDTPWLN</sequence>
<dbReference type="AlphaFoldDB" id="A0A3N0UU43"/>
<evidence type="ECO:0000256" key="4">
    <source>
        <dbReference type="PROSITE-ProRule" id="PRU00433"/>
    </source>
</evidence>
<name>A0A3N0UU43_9PROT</name>
<evidence type="ECO:0000256" key="2">
    <source>
        <dbReference type="ARBA" id="ARBA00022723"/>
    </source>
</evidence>
<dbReference type="GO" id="GO:0020037">
    <property type="term" value="F:heme binding"/>
    <property type="evidence" value="ECO:0007669"/>
    <property type="project" value="InterPro"/>
</dbReference>
<dbReference type="PROSITE" id="PS51007">
    <property type="entry name" value="CYTC"/>
    <property type="match status" value="1"/>
</dbReference>
<keyword evidence="2 4" id="KW-0479">Metal-binding</keyword>
<protein>
    <submittedName>
        <fullName evidence="7">Cytochrome C</fullName>
    </submittedName>
</protein>
<dbReference type="EMBL" id="RJVP01000008">
    <property type="protein sequence ID" value="ROH84089.1"/>
    <property type="molecule type" value="Genomic_DNA"/>
</dbReference>
<comment type="caution">
    <text evidence="7">The sequence shown here is derived from an EMBL/GenBank/DDBJ whole genome shotgun (WGS) entry which is preliminary data.</text>
</comment>
<dbReference type="GO" id="GO:0046872">
    <property type="term" value="F:metal ion binding"/>
    <property type="evidence" value="ECO:0007669"/>
    <property type="project" value="UniProtKB-KW"/>
</dbReference>
<keyword evidence="1 4" id="KW-0349">Heme</keyword>
<evidence type="ECO:0000256" key="3">
    <source>
        <dbReference type="ARBA" id="ARBA00023004"/>
    </source>
</evidence>
<accession>A0A3N0UU43</accession>
<dbReference type="GO" id="GO:0009055">
    <property type="term" value="F:electron transfer activity"/>
    <property type="evidence" value="ECO:0007669"/>
    <property type="project" value="InterPro"/>
</dbReference>
<evidence type="ECO:0000256" key="1">
    <source>
        <dbReference type="ARBA" id="ARBA00022617"/>
    </source>
</evidence>
<dbReference type="InterPro" id="IPR009056">
    <property type="entry name" value="Cyt_c-like_dom"/>
</dbReference>
<dbReference type="PROSITE" id="PS51257">
    <property type="entry name" value="PROKAR_LIPOPROTEIN"/>
    <property type="match status" value="1"/>
</dbReference>
<dbReference type="Proteomes" id="UP000275137">
    <property type="component" value="Unassembled WGS sequence"/>
</dbReference>
<reference evidence="7 8" key="1">
    <citation type="submission" date="2018-10" db="EMBL/GenBank/DDBJ databases">
        <authorList>
            <person name="Chen W.-M."/>
        </authorList>
    </citation>
    <scope>NUCLEOTIDE SEQUENCE [LARGE SCALE GENOMIC DNA]</scope>
    <source>
        <strain evidence="7 8">H-5</strain>
    </source>
</reference>
<dbReference type="SUPFAM" id="SSF46626">
    <property type="entry name" value="Cytochrome c"/>
    <property type="match status" value="1"/>
</dbReference>
<dbReference type="Gene3D" id="1.10.760.10">
    <property type="entry name" value="Cytochrome c-like domain"/>
    <property type="match status" value="1"/>
</dbReference>
<feature type="region of interest" description="Disordered" evidence="5">
    <location>
        <begin position="30"/>
        <end position="50"/>
    </location>
</feature>
<keyword evidence="8" id="KW-1185">Reference proteome</keyword>
<evidence type="ECO:0000313" key="7">
    <source>
        <dbReference type="EMBL" id="ROH84089.1"/>
    </source>
</evidence>
<evidence type="ECO:0000313" key="8">
    <source>
        <dbReference type="Proteomes" id="UP000275137"/>
    </source>
</evidence>
<keyword evidence="3 4" id="KW-0408">Iron</keyword>